<evidence type="ECO:0000256" key="4">
    <source>
        <dbReference type="ARBA" id="ARBA00022692"/>
    </source>
</evidence>
<evidence type="ECO:0000256" key="6">
    <source>
        <dbReference type="ARBA" id="ARBA00023136"/>
    </source>
</evidence>
<keyword evidence="2" id="KW-0813">Transport</keyword>
<dbReference type="SUPFAM" id="SSF118215">
    <property type="entry name" value="Proton glutamate symport protein"/>
    <property type="match status" value="1"/>
</dbReference>
<reference evidence="10" key="1">
    <citation type="journal article" date="2019" name="Int. J. Syst. Evol. Microbiol.">
        <title>The Global Catalogue of Microorganisms (GCM) 10K type strain sequencing project: providing services to taxonomists for standard genome sequencing and annotation.</title>
        <authorList>
            <consortium name="The Broad Institute Genomics Platform"/>
            <consortium name="The Broad Institute Genome Sequencing Center for Infectious Disease"/>
            <person name="Wu L."/>
            <person name="Ma J."/>
        </authorList>
    </citation>
    <scope>NUCLEOTIDE SEQUENCE [LARGE SCALE GENOMIC DNA]</scope>
    <source>
        <strain evidence="10">CGMCC 4.7645</strain>
    </source>
</reference>
<dbReference type="RefSeq" id="WP_378268117.1">
    <property type="nucleotide sequence ID" value="NZ_JBHUKR010000016.1"/>
</dbReference>
<keyword evidence="4 8" id="KW-0812">Transmembrane</keyword>
<evidence type="ECO:0000313" key="10">
    <source>
        <dbReference type="Proteomes" id="UP001597417"/>
    </source>
</evidence>
<name>A0ABW5FZT5_9PSEU</name>
<evidence type="ECO:0000256" key="7">
    <source>
        <dbReference type="SAM" id="MobiDB-lite"/>
    </source>
</evidence>
<evidence type="ECO:0000256" key="1">
    <source>
        <dbReference type="ARBA" id="ARBA00004651"/>
    </source>
</evidence>
<protein>
    <submittedName>
        <fullName evidence="9">Dicarboxylate/amino acid:cation symporter</fullName>
    </submittedName>
</protein>
<keyword evidence="10" id="KW-1185">Reference proteome</keyword>
<keyword evidence="6 8" id="KW-0472">Membrane</keyword>
<dbReference type="Proteomes" id="UP001597417">
    <property type="component" value="Unassembled WGS sequence"/>
</dbReference>
<comment type="subcellular location">
    <subcellularLocation>
        <location evidence="1">Cell membrane</location>
        <topology evidence="1">Multi-pass membrane protein</topology>
    </subcellularLocation>
</comment>
<evidence type="ECO:0000256" key="8">
    <source>
        <dbReference type="SAM" id="Phobius"/>
    </source>
</evidence>
<sequence length="202" mass="21971">MAYASANYGVSLLGFPSVLYAGFAVVIFGLFPLVGLTFGIRYWDLFRHIFPASLIAFLGRSTEVALPPLLEKLDSYGVSRKTCSFAVPLGYSFNTSGACMYQAVAVLFIAHAYQPDPPVTHIAWAVTTGEPTDTPRPCCGQRSPDGSAHTPENDTTPHRTAFRTGRPNIGMSARRPRPATHPVEVSGRSGDRWWCGLCWSGE</sequence>
<dbReference type="PANTHER" id="PTHR42865">
    <property type="entry name" value="PROTON/GLUTAMATE-ASPARTATE SYMPORTER"/>
    <property type="match status" value="1"/>
</dbReference>
<dbReference type="EMBL" id="JBHUKR010000016">
    <property type="protein sequence ID" value="MFD2420087.1"/>
    <property type="molecule type" value="Genomic_DNA"/>
</dbReference>
<dbReference type="InterPro" id="IPR036458">
    <property type="entry name" value="Na:dicarbo_symporter_sf"/>
</dbReference>
<accession>A0ABW5FZT5</accession>
<gene>
    <name evidence="9" type="ORF">ACFSXZ_27535</name>
</gene>
<keyword evidence="5 8" id="KW-1133">Transmembrane helix</keyword>
<organism evidence="9 10">
    <name type="scientific">Amycolatopsis pigmentata</name>
    <dbReference type="NCBI Taxonomy" id="450801"/>
    <lineage>
        <taxon>Bacteria</taxon>
        <taxon>Bacillati</taxon>
        <taxon>Actinomycetota</taxon>
        <taxon>Actinomycetes</taxon>
        <taxon>Pseudonocardiales</taxon>
        <taxon>Pseudonocardiaceae</taxon>
        <taxon>Amycolatopsis</taxon>
    </lineage>
</organism>
<evidence type="ECO:0000256" key="3">
    <source>
        <dbReference type="ARBA" id="ARBA00022475"/>
    </source>
</evidence>
<dbReference type="PANTHER" id="PTHR42865:SF7">
    <property type="entry name" value="PROTON_GLUTAMATE-ASPARTATE SYMPORTER"/>
    <property type="match status" value="1"/>
</dbReference>
<dbReference type="Pfam" id="PF00375">
    <property type="entry name" value="SDF"/>
    <property type="match status" value="1"/>
</dbReference>
<evidence type="ECO:0000256" key="5">
    <source>
        <dbReference type="ARBA" id="ARBA00022989"/>
    </source>
</evidence>
<evidence type="ECO:0000256" key="2">
    <source>
        <dbReference type="ARBA" id="ARBA00022448"/>
    </source>
</evidence>
<dbReference type="InterPro" id="IPR001991">
    <property type="entry name" value="Na-dicarboxylate_symporter"/>
</dbReference>
<keyword evidence="3" id="KW-1003">Cell membrane</keyword>
<evidence type="ECO:0000313" key="9">
    <source>
        <dbReference type="EMBL" id="MFD2420087.1"/>
    </source>
</evidence>
<feature type="transmembrane region" description="Helical" evidence="8">
    <location>
        <begin position="20"/>
        <end position="40"/>
    </location>
</feature>
<proteinExistence type="predicted"/>
<feature type="region of interest" description="Disordered" evidence="7">
    <location>
        <begin position="133"/>
        <end position="185"/>
    </location>
</feature>
<comment type="caution">
    <text evidence="9">The sequence shown here is derived from an EMBL/GenBank/DDBJ whole genome shotgun (WGS) entry which is preliminary data.</text>
</comment>
<dbReference type="Gene3D" id="1.10.3860.10">
    <property type="entry name" value="Sodium:dicarboxylate symporter"/>
    <property type="match status" value="1"/>
</dbReference>